<sequence length="130" mass="15265">MVNLLAGFTATIVTIPLIGFVMIYFISKVWLKDNRKSLFISVDITTVLFIIAVHFLLLIIFGKSFFWLIFTVLVLSVLSFGYLNWRMSHKIDTFRILKGFWRFTFLLFFLAYFILFISGLLQRIFSVTLN</sequence>
<accession>A0AAW5E1K1</accession>
<keyword evidence="1" id="KW-1133">Transmembrane helix</keyword>
<dbReference type="Pfam" id="PF11877">
    <property type="entry name" value="DUF3397"/>
    <property type="match status" value="1"/>
</dbReference>
<feature type="transmembrane region" description="Helical" evidence="1">
    <location>
        <begin position="38"/>
        <end position="59"/>
    </location>
</feature>
<name>A0AAW5E1K1_9BACI</name>
<organism evidence="2 3">
    <name type="scientific">Fredinandcohnia quinoae</name>
    <dbReference type="NCBI Taxonomy" id="2918902"/>
    <lineage>
        <taxon>Bacteria</taxon>
        <taxon>Bacillati</taxon>
        <taxon>Bacillota</taxon>
        <taxon>Bacilli</taxon>
        <taxon>Bacillales</taxon>
        <taxon>Bacillaceae</taxon>
        <taxon>Fredinandcohnia</taxon>
    </lineage>
</organism>
<evidence type="ECO:0000256" key="1">
    <source>
        <dbReference type="SAM" id="Phobius"/>
    </source>
</evidence>
<evidence type="ECO:0000313" key="2">
    <source>
        <dbReference type="EMBL" id="MCH1623886.1"/>
    </source>
</evidence>
<feature type="transmembrane region" description="Helical" evidence="1">
    <location>
        <begin position="105"/>
        <end position="125"/>
    </location>
</feature>
<feature type="transmembrane region" description="Helical" evidence="1">
    <location>
        <begin position="6"/>
        <end position="26"/>
    </location>
</feature>
<keyword evidence="1" id="KW-0472">Membrane</keyword>
<protein>
    <submittedName>
        <fullName evidence="2">DUF3397 domain-containing protein</fullName>
    </submittedName>
</protein>
<dbReference type="RefSeq" id="WP_240251970.1">
    <property type="nucleotide sequence ID" value="NZ_JAKTTI010000001.1"/>
</dbReference>
<keyword evidence="3" id="KW-1185">Reference proteome</keyword>
<reference evidence="2" key="1">
    <citation type="submission" date="2022-02" db="EMBL/GenBank/DDBJ databases">
        <title>Fredinandcohnia quinoae sp. nov. isolated from Chenopodium quinoa seeds.</title>
        <authorList>
            <person name="Saati-Santamaria Z."/>
            <person name="Flores-Felix J.D."/>
            <person name="Igual J.M."/>
            <person name="Velazquez E."/>
            <person name="Garcia-Fraile P."/>
            <person name="Martinez-Molina E."/>
        </authorList>
    </citation>
    <scope>NUCLEOTIDE SEQUENCE</scope>
    <source>
        <strain evidence="2">SECRCQ15</strain>
    </source>
</reference>
<dbReference type="InterPro" id="IPR024515">
    <property type="entry name" value="DUF3397"/>
</dbReference>
<gene>
    <name evidence="2" type="ORF">MJG50_00990</name>
</gene>
<comment type="caution">
    <text evidence="2">The sequence shown here is derived from an EMBL/GenBank/DDBJ whole genome shotgun (WGS) entry which is preliminary data.</text>
</comment>
<dbReference type="EMBL" id="JAKTTI010000001">
    <property type="protein sequence ID" value="MCH1623886.1"/>
    <property type="molecule type" value="Genomic_DNA"/>
</dbReference>
<dbReference type="PIRSF" id="PIRSF030092">
    <property type="entry name" value="UCP030092"/>
    <property type="match status" value="1"/>
</dbReference>
<dbReference type="AlphaFoldDB" id="A0AAW5E1K1"/>
<dbReference type="Proteomes" id="UP001431131">
    <property type="component" value="Unassembled WGS sequence"/>
</dbReference>
<evidence type="ECO:0000313" key="3">
    <source>
        <dbReference type="Proteomes" id="UP001431131"/>
    </source>
</evidence>
<feature type="transmembrane region" description="Helical" evidence="1">
    <location>
        <begin position="65"/>
        <end position="85"/>
    </location>
</feature>
<dbReference type="InterPro" id="IPR016945">
    <property type="entry name" value="UCP030092"/>
</dbReference>
<proteinExistence type="predicted"/>
<keyword evidence="1" id="KW-0812">Transmembrane</keyword>